<keyword evidence="1" id="KW-0472">Membrane</keyword>
<dbReference type="EMBL" id="JAXCGZ010022650">
    <property type="protein sequence ID" value="KAK7028796.1"/>
    <property type="molecule type" value="Genomic_DNA"/>
</dbReference>
<proteinExistence type="predicted"/>
<feature type="signal peptide" evidence="2">
    <location>
        <begin position="1"/>
        <end position="20"/>
    </location>
</feature>
<comment type="caution">
    <text evidence="3">The sequence shown here is derived from an EMBL/GenBank/DDBJ whole genome shotgun (WGS) entry which is preliminary data.</text>
</comment>
<gene>
    <name evidence="3" type="ORF">SK128_010371</name>
</gene>
<feature type="transmembrane region" description="Helical" evidence="1">
    <location>
        <begin position="30"/>
        <end position="56"/>
    </location>
</feature>
<keyword evidence="1" id="KW-1133">Transmembrane helix</keyword>
<reference evidence="3 4" key="1">
    <citation type="submission" date="2023-11" db="EMBL/GenBank/DDBJ databases">
        <title>Halocaridina rubra genome assembly.</title>
        <authorList>
            <person name="Smith C."/>
        </authorList>
    </citation>
    <scope>NUCLEOTIDE SEQUENCE [LARGE SCALE GENOMIC DNA]</scope>
    <source>
        <strain evidence="3">EP-1</strain>
        <tissue evidence="3">Whole</tissue>
    </source>
</reference>
<evidence type="ECO:0000256" key="2">
    <source>
        <dbReference type="SAM" id="SignalP"/>
    </source>
</evidence>
<evidence type="ECO:0000313" key="3">
    <source>
        <dbReference type="EMBL" id="KAK7028796.1"/>
    </source>
</evidence>
<feature type="chain" id="PRO_5042854858" evidence="2">
    <location>
        <begin position="21"/>
        <end position="179"/>
    </location>
</feature>
<keyword evidence="1" id="KW-0812">Transmembrane</keyword>
<sequence length="179" mass="18800">MNSKILIALCFIGLWSTVEPTIIIATTAAATSIAAGAAATAAAVGLGALAIAKGVAIGTLLSRGKRDVSGMDNEQRIQISLDIAKQIDSFGCVAKLLCELEALPDDQLTPAMATFRDIFGNPNEPGFHKRKTSRGVFDVAATFGAQMAKGNPKACDKLFNKCPLTSNDLFNMLESTFTC</sequence>
<evidence type="ECO:0000256" key="1">
    <source>
        <dbReference type="SAM" id="Phobius"/>
    </source>
</evidence>
<keyword evidence="2" id="KW-0732">Signal</keyword>
<dbReference type="Proteomes" id="UP001381693">
    <property type="component" value="Unassembled WGS sequence"/>
</dbReference>
<keyword evidence="4" id="KW-1185">Reference proteome</keyword>
<dbReference type="AlphaFoldDB" id="A0AAN8ZU26"/>
<organism evidence="3 4">
    <name type="scientific">Halocaridina rubra</name>
    <name type="common">Hawaiian red shrimp</name>
    <dbReference type="NCBI Taxonomy" id="373956"/>
    <lineage>
        <taxon>Eukaryota</taxon>
        <taxon>Metazoa</taxon>
        <taxon>Ecdysozoa</taxon>
        <taxon>Arthropoda</taxon>
        <taxon>Crustacea</taxon>
        <taxon>Multicrustacea</taxon>
        <taxon>Malacostraca</taxon>
        <taxon>Eumalacostraca</taxon>
        <taxon>Eucarida</taxon>
        <taxon>Decapoda</taxon>
        <taxon>Pleocyemata</taxon>
        <taxon>Caridea</taxon>
        <taxon>Atyoidea</taxon>
        <taxon>Atyidae</taxon>
        <taxon>Halocaridina</taxon>
    </lineage>
</organism>
<evidence type="ECO:0000313" key="4">
    <source>
        <dbReference type="Proteomes" id="UP001381693"/>
    </source>
</evidence>
<name>A0AAN8ZU26_HALRR</name>
<protein>
    <submittedName>
        <fullName evidence="3">Uncharacterized protein</fullName>
    </submittedName>
</protein>
<accession>A0AAN8ZU26</accession>